<dbReference type="Gene3D" id="1.20.120.450">
    <property type="entry name" value="dinb family like domain"/>
    <property type="match status" value="1"/>
</dbReference>
<sequence>MPPFFPKATLLTLLHLAREEELSWISTLSDPEKEALGTVERWSAKEVLAHISAWKERTSEHIQQAEHGDPPTSLNSTEQTDALNARIFAAAQRRTWETVAMQAENAFRELLMLVEYLPEEQLSDPVHFPSLQGEPLWPQILSTGVKHSYRHIAAFLLQQGKCDDALHLYDRMIGIMRRRDLPANELGRAIYQQAEIAMKAGADREAVTLLHEARRLQPEVATWVQQNHTFEPFRTDSALQAL</sequence>
<dbReference type="InterPro" id="IPR034660">
    <property type="entry name" value="DinB/YfiT-like"/>
</dbReference>
<proteinExistence type="predicted"/>
<gene>
    <name evidence="1" type="ORF">KTC_12540</name>
</gene>
<evidence type="ECO:0008006" key="2">
    <source>
        <dbReference type="Google" id="ProtNLM"/>
    </source>
</evidence>
<organism evidence="1">
    <name type="scientific">Thermosporothrix sp. COM3</name>
    <dbReference type="NCBI Taxonomy" id="2490863"/>
    <lineage>
        <taxon>Bacteria</taxon>
        <taxon>Bacillati</taxon>
        <taxon>Chloroflexota</taxon>
        <taxon>Ktedonobacteria</taxon>
        <taxon>Ktedonobacterales</taxon>
        <taxon>Thermosporotrichaceae</taxon>
        <taxon>Thermosporothrix</taxon>
    </lineage>
</organism>
<name>A0A455SDI1_9CHLR</name>
<dbReference type="Pfam" id="PF08020">
    <property type="entry name" value="DUF1706"/>
    <property type="match status" value="1"/>
</dbReference>
<evidence type="ECO:0000313" key="1">
    <source>
        <dbReference type="EMBL" id="BBH86503.1"/>
    </source>
</evidence>
<dbReference type="SUPFAM" id="SSF109854">
    <property type="entry name" value="DinB/YfiT-like putative metalloenzymes"/>
    <property type="match status" value="1"/>
</dbReference>
<dbReference type="EMBL" id="AP019376">
    <property type="protein sequence ID" value="BBH86503.1"/>
    <property type="molecule type" value="Genomic_DNA"/>
</dbReference>
<dbReference type="AlphaFoldDB" id="A0A455SDI1"/>
<dbReference type="SUPFAM" id="SSF48452">
    <property type="entry name" value="TPR-like"/>
    <property type="match status" value="1"/>
</dbReference>
<dbReference type="InterPro" id="IPR012550">
    <property type="entry name" value="DUF1706"/>
</dbReference>
<protein>
    <recommendedName>
        <fullName evidence="2">DinB-like domain-containing protein</fullName>
    </recommendedName>
</protein>
<dbReference type="InterPro" id="IPR011990">
    <property type="entry name" value="TPR-like_helical_dom_sf"/>
</dbReference>
<reference evidence="1" key="1">
    <citation type="submission" date="2018-12" db="EMBL/GenBank/DDBJ databases">
        <title>Novel natural products biosynthetic potential of the class Ktedonobacteria.</title>
        <authorList>
            <person name="Zheng Y."/>
            <person name="Saitou A."/>
            <person name="Wang C.M."/>
            <person name="Toyoda A."/>
            <person name="Minakuchi Y."/>
            <person name="Sekiguchi Y."/>
            <person name="Ueda K."/>
            <person name="Takano H."/>
            <person name="Sakai Y."/>
            <person name="Yokota A."/>
            <person name="Yabe S."/>
        </authorList>
    </citation>
    <scope>NUCLEOTIDE SEQUENCE</scope>
    <source>
        <strain evidence="1">COM3</strain>
    </source>
</reference>
<accession>A0A455SDI1</accession>